<gene>
    <name evidence="1" type="ORF">G9U52_34915</name>
</gene>
<name>A0ABX0JFK1_9BACL</name>
<organism evidence="1 2">
    <name type="scientific">Paenibacillus agricola</name>
    <dbReference type="NCBI Taxonomy" id="2716264"/>
    <lineage>
        <taxon>Bacteria</taxon>
        <taxon>Bacillati</taxon>
        <taxon>Bacillota</taxon>
        <taxon>Bacilli</taxon>
        <taxon>Bacillales</taxon>
        <taxon>Paenibacillaceae</taxon>
        <taxon>Paenibacillus</taxon>
    </lineage>
</organism>
<proteinExistence type="predicted"/>
<reference evidence="1" key="1">
    <citation type="submission" date="2020-03" db="EMBL/GenBank/DDBJ databases">
        <title>Draft sequencing of Paenibacilllus sp. S3N08.</title>
        <authorList>
            <person name="Kim D.-U."/>
        </authorList>
    </citation>
    <scope>NUCLEOTIDE SEQUENCE</scope>
    <source>
        <strain evidence="1">S3N08</strain>
    </source>
</reference>
<dbReference type="CDD" id="cd01081">
    <property type="entry name" value="Aldose_epim"/>
    <property type="match status" value="1"/>
</dbReference>
<protein>
    <submittedName>
        <fullName evidence="1">Aldose 1-epimerase</fullName>
    </submittedName>
</protein>
<dbReference type="InterPro" id="IPR014718">
    <property type="entry name" value="GH-type_carb-bd"/>
</dbReference>
<dbReference type="Proteomes" id="UP001165962">
    <property type="component" value="Unassembled WGS sequence"/>
</dbReference>
<evidence type="ECO:0000313" key="2">
    <source>
        <dbReference type="Proteomes" id="UP001165962"/>
    </source>
</evidence>
<dbReference type="PANTHER" id="PTHR10091:SF0">
    <property type="entry name" value="GALACTOSE MUTAROTASE"/>
    <property type="match status" value="1"/>
</dbReference>
<dbReference type="Pfam" id="PF01263">
    <property type="entry name" value="Aldose_epim"/>
    <property type="match status" value="1"/>
</dbReference>
<dbReference type="RefSeq" id="WP_166156817.1">
    <property type="nucleotide sequence ID" value="NZ_JAAOIW010000024.1"/>
</dbReference>
<dbReference type="InterPro" id="IPR008183">
    <property type="entry name" value="Aldose_1/G6P_1-epimerase"/>
</dbReference>
<accession>A0ABX0JFK1</accession>
<dbReference type="PANTHER" id="PTHR10091">
    <property type="entry name" value="ALDOSE-1-EPIMERASE"/>
    <property type="match status" value="1"/>
</dbReference>
<comment type="caution">
    <text evidence="1">The sequence shown here is derived from an EMBL/GenBank/DDBJ whole genome shotgun (WGS) entry which is preliminary data.</text>
</comment>
<dbReference type="SUPFAM" id="SSF74650">
    <property type="entry name" value="Galactose mutarotase-like"/>
    <property type="match status" value="1"/>
</dbReference>
<dbReference type="Gene3D" id="2.70.98.10">
    <property type="match status" value="1"/>
</dbReference>
<sequence length="332" mass="38543">MAEVYQGLFHGEKAFWLETDQYQAAVLPEIGANLIAFRDRRKGYKFLREPSLEDMEAFKEKPRNHGIPVLFPPNRFEDGRFSFNGKKYSFPINEEKTGNHIHGFFYNRAWEVLEYGKNEDESFIVLHQDVNEKHGVFSYFPHTFKFKIKYTLSAQGLSQKVEIQNCGDDPMPCMLAFHTALNAPFSPNSTIEDCLCKITIGERWELDARMLPTGRKQPLGERELSMKHGFVSPFSEPMDNHYTALPQNGKNYIELIDTREKVRLIYDVGTRYKQWMIWNNKAAGGYFCPEPQINLVNAPNVNLPDESKGLIALEPGHMWTETSRFYVEDYNE</sequence>
<dbReference type="InterPro" id="IPR011013">
    <property type="entry name" value="Gal_mutarotase_sf_dom"/>
</dbReference>
<evidence type="ECO:0000313" key="1">
    <source>
        <dbReference type="EMBL" id="NHN34937.1"/>
    </source>
</evidence>
<dbReference type="EMBL" id="JAAOIW010000024">
    <property type="protein sequence ID" value="NHN34937.1"/>
    <property type="molecule type" value="Genomic_DNA"/>
</dbReference>
<keyword evidence="2" id="KW-1185">Reference proteome</keyword>